<gene>
    <name evidence="1" type="ORF">D477_018389</name>
</gene>
<dbReference type="Proteomes" id="UP000010729">
    <property type="component" value="Unassembled WGS sequence"/>
</dbReference>
<proteinExistence type="predicted"/>
<protein>
    <submittedName>
        <fullName evidence="1">Uncharacterized protein</fullName>
    </submittedName>
</protein>
<sequence length="78" mass="8674">MSERTHLSPKDPFPEDLGALSQVELERLAAQLQEEVFRECNSRSGRASALTLHRQSLVEFELSLRQPESPESVSPGPA</sequence>
<dbReference type="RefSeq" id="WP_005272871.1">
    <property type="nucleotide sequence ID" value="NZ_ANPE02000233.1"/>
</dbReference>
<evidence type="ECO:0000313" key="2">
    <source>
        <dbReference type="Proteomes" id="UP000010729"/>
    </source>
</evidence>
<organism evidence="1 2">
    <name type="scientific">Arthrobacter crystallopoietes BAB-32</name>
    <dbReference type="NCBI Taxonomy" id="1246476"/>
    <lineage>
        <taxon>Bacteria</taxon>
        <taxon>Bacillati</taxon>
        <taxon>Actinomycetota</taxon>
        <taxon>Actinomycetes</taxon>
        <taxon>Micrococcales</taxon>
        <taxon>Micrococcaceae</taxon>
        <taxon>Crystallibacter</taxon>
    </lineage>
</organism>
<dbReference type="EMBL" id="ANPE02000233">
    <property type="protein sequence ID" value="EMY32779.1"/>
    <property type="molecule type" value="Genomic_DNA"/>
</dbReference>
<comment type="caution">
    <text evidence="1">The sequence shown here is derived from an EMBL/GenBank/DDBJ whole genome shotgun (WGS) entry which is preliminary data.</text>
</comment>
<reference evidence="1 2" key="1">
    <citation type="journal article" date="2013" name="Genome Announc.">
        <title>Draft Genome Sequence of Arthrobacter crystallopoietes Strain BAB-32, Revealing Genes for Bioremediation.</title>
        <authorList>
            <person name="Joshi M.N."/>
            <person name="Pandit A.S."/>
            <person name="Sharma A."/>
            <person name="Pandya R.V."/>
            <person name="Desai S.M."/>
            <person name="Saxena A.K."/>
            <person name="Bagatharia S.B."/>
        </authorList>
    </citation>
    <scope>NUCLEOTIDE SEQUENCE [LARGE SCALE GENOMIC DNA]</scope>
    <source>
        <strain evidence="1 2">BAB-32</strain>
    </source>
</reference>
<name>N1UYE0_9MICC</name>
<accession>N1UYE0</accession>
<keyword evidence="2" id="KW-1185">Reference proteome</keyword>
<dbReference type="AlphaFoldDB" id="N1UYE0"/>
<evidence type="ECO:0000313" key="1">
    <source>
        <dbReference type="EMBL" id="EMY32779.1"/>
    </source>
</evidence>